<evidence type="ECO:0000256" key="5">
    <source>
        <dbReference type="ARBA" id="ARBA00016181"/>
    </source>
</evidence>
<dbReference type="SUPFAM" id="SSF53901">
    <property type="entry name" value="Thiolase-like"/>
    <property type="match status" value="2"/>
</dbReference>
<keyword evidence="8 11" id="KW-0012">Acyltransferase</keyword>
<evidence type="ECO:0000259" key="13">
    <source>
        <dbReference type="Pfam" id="PF02803"/>
    </source>
</evidence>
<dbReference type="Pfam" id="PF02803">
    <property type="entry name" value="Thiolase_C"/>
    <property type="match status" value="1"/>
</dbReference>
<evidence type="ECO:0000256" key="8">
    <source>
        <dbReference type="ARBA" id="ARBA00023315"/>
    </source>
</evidence>
<dbReference type="InterPro" id="IPR020617">
    <property type="entry name" value="Thiolase_C"/>
</dbReference>
<protein>
    <recommendedName>
        <fullName evidence="5">Beta-ketoadipyl-CoA thiolase</fullName>
        <ecNumber evidence="4">2.3.1.174</ecNumber>
    </recommendedName>
    <alternativeName>
        <fullName evidence="9">3-oxoadipyl-CoA thiolase</fullName>
    </alternativeName>
</protein>
<dbReference type="NCBIfam" id="TIGR02430">
    <property type="entry name" value="pcaF"/>
    <property type="match status" value="1"/>
</dbReference>
<proteinExistence type="inferred from homology"/>
<dbReference type="Proteomes" id="UP001593940">
    <property type="component" value="Unassembled WGS sequence"/>
</dbReference>
<comment type="catalytic activity">
    <reaction evidence="10">
        <text>succinyl-CoA + acetyl-CoA = 3-oxoadipyl-CoA + CoA</text>
        <dbReference type="Rhea" id="RHEA:19481"/>
        <dbReference type="ChEBI" id="CHEBI:57287"/>
        <dbReference type="ChEBI" id="CHEBI:57288"/>
        <dbReference type="ChEBI" id="CHEBI:57292"/>
        <dbReference type="ChEBI" id="CHEBI:57348"/>
        <dbReference type="EC" id="2.3.1.174"/>
    </reaction>
</comment>
<keyword evidence="6 11" id="KW-0808">Transferase</keyword>
<dbReference type="EC" id="2.3.1.174" evidence="4"/>
<dbReference type="EMBL" id="JBHOMY010000002">
    <property type="protein sequence ID" value="MFC1455378.1"/>
    <property type="molecule type" value="Genomic_DNA"/>
</dbReference>
<dbReference type="RefSeq" id="WP_377028630.1">
    <property type="nucleotide sequence ID" value="NZ_JBHOMY010000002.1"/>
</dbReference>
<comment type="pathway">
    <text evidence="2">Aromatic compound metabolism; beta-ketoadipate pathway; acetyl-CoA and succinyl-CoA from 3-oxoadipate: step 2/2.</text>
</comment>
<dbReference type="Pfam" id="PF00108">
    <property type="entry name" value="Thiolase_N"/>
    <property type="match status" value="1"/>
</dbReference>
<comment type="similarity">
    <text evidence="3 11">Belongs to the thiolase-like superfamily. Thiolase family.</text>
</comment>
<evidence type="ECO:0000256" key="9">
    <source>
        <dbReference type="ARBA" id="ARBA00041222"/>
    </source>
</evidence>
<keyword evidence="15" id="KW-1185">Reference proteome</keyword>
<dbReference type="InterPro" id="IPR012793">
    <property type="entry name" value="PcaF"/>
</dbReference>
<evidence type="ECO:0000256" key="2">
    <source>
        <dbReference type="ARBA" id="ARBA00005071"/>
    </source>
</evidence>
<dbReference type="InterPro" id="IPR016039">
    <property type="entry name" value="Thiolase-like"/>
</dbReference>
<accession>A0ABV6Y280</accession>
<comment type="function">
    <text evidence="1">Catalyzes thiolytic cleavage of beta-ketoadipyl-CoA to succinyl-CoA and acetyl-CoA.</text>
</comment>
<dbReference type="PIRSF" id="PIRSF000429">
    <property type="entry name" value="Ac-CoA_Ac_transf"/>
    <property type="match status" value="1"/>
</dbReference>
<dbReference type="InterPro" id="IPR020616">
    <property type="entry name" value="Thiolase_N"/>
</dbReference>
<dbReference type="GO" id="GO:0033812">
    <property type="term" value="F:3-oxoadipyl-CoA thiolase activity"/>
    <property type="evidence" value="ECO:0007669"/>
    <property type="project" value="UniProtKB-EC"/>
</dbReference>
<dbReference type="InterPro" id="IPR002155">
    <property type="entry name" value="Thiolase"/>
</dbReference>
<evidence type="ECO:0000313" key="15">
    <source>
        <dbReference type="Proteomes" id="UP001593940"/>
    </source>
</evidence>
<dbReference type="InterPro" id="IPR020613">
    <property type="entry name" value="Thiolase_CS"/>
</dbReference>
<evidence type="ECO:0000256" key="3">
    <source>
        <dbReference type="ARBA" id="ARBA00010982"/>
    </source>
</evidence>
<dbReference type="NCBIfam" id="TIGR01930">
    <property type="entry name" value="AcCoA-C-Actrans"/>
    <property type="match status" value="1"/>
</dbReference>
<dbReference type="PANTHER" id="PTHR18919">
    <property type="entry name" value="ACETYL-COA C-ACYLTRANSFERASE"/>
    <property type="match status" value="1"/>
</dbReference>
<gene>
    <name evidence="14" type="primary">pcaF</name>
    <name evidence="14" type="ORF">ACETIH_01180</name>
</gene>
<name>A0ABV6Y280_9HYPH</name>
<dbReference type="PROSITE" id="PS00099">
    <property type="entry name" value="THIOLASE_3"/>
    <property type="match status" value="1"/>
</dbReference>
<evidence type="ECO:0000256" key="7">
    <source>
        <dbReference type="ARBA" id="ARBA00022797"/>
    </source>
</evidence>
<reference evidence="14 15" key="1">
    <citation type="submission" date="2024-09" db="EMBL/GenBank/DDBJ databases">
        <title>Nodulacao em especies de Leguminosae Basais da Amazonia e Caracterizacao dos Rizobios e Bacterias Associadas aos Nodulos.</title>
        <authorList>
            <person name="Jambeiro I.C.A."/>
            <person name="Lopes I.S."/>
            <person name="Aguiar E.R.G.R."/>
            <person name="Santos A.F.J."/>
            <person name="Dos Santos J.M.F."/>
            <person name="Gross E."/>
        </authorList>
    </citation>
    <scope>NUCLEOTIDE SEQUENCE [LARGE SCALE GENOMIC DNA]</scope>
    <source>
        <strain evidence="14 15">BRUESC1165</strain>
    </source>
</reference>
<dbReference type="CDD" id="cd00751">
    <property type="entry name" value="thiolase"/>
    <property type="match status" value="1"/>
</dbReference>
<keyword evidence="7" id="KW-0058">Aromatic hydrocarbons catabolism</keyword>
<dbReference type="PROSITE" id="PS00737">
    <property type="entry name" value="THIOLASE_2"/>
    <property type="match status" value="1"/>
</dbReference>
<evidence type="ECO:0000256" key="1">
    <source>
        <dbReference type="ARBA" id="ARBA00003720"/>
    </source>
</evidence>
<evidence type="ECO:0000256" key="6">
    <source>
        <dbReference type="ARBA" id="ARBA00022679"/>
    </source>
</evidence>
<feature type="domain" description="Thiolase N-terminal" evidence="12">
    <location>
        <begin position="5"/>
        <end position="270"/>
    </location>
</feature>
<comment type="caution">
    <text evidence="14">The sequence shown here is derived from an EMBL/GenBank/DDBJ whole genome shotgun (WGS) entry which is preliminary data.</text>
</comment>
<dbReference type="Gene3D" id="3.40.47.10">
    <property type="match status" value="1"/>
</dbReference>
<evidence type="ECO:0000313" key="14">
    <source>
        <dbReference type="EMBL" id="MFC1455378.1"/>
    </source>
</evidence>
<dbReference type="PANTHER" id="PTHR18919:SF107">
    <property type="entry name" value="ACETYL-COA ACETYLTRANSFERASE, CYTOSOLIC"/>
    <property type="match status" value="1"/>
</dbReference>
<feature type="domain" description="Thiolase C-terminal" evidence="13">
    <location>
        <begin position="278"/>
        <end position="400"/>
    </location>
</feature>
<dbReference type="PROSITE" id="PS00098">
    <property type="entry name" value="THIOLASE_1"/>
    <property type="match status" value="1"/>
</dbReference>
<organism evidence="14 15">
    <name type="scientific">Microvirga arabica</name>
    <dbReference type="NCBI Taxonomy" id="1128671"/>
    <lineage>
        <taxon>Bacteria</taxon>
        <taxon>Pseudomonadati</taxon>
        <taxon>Pseudomonadota</taxon>
        <taxon>Alphaproteobacteria</taxon>
        <taxon>Hyphomicrobiales</taxon>
        <taxon>Methylobacteriaceae</taxon>
        <taxon>Microvirga</taxon>
    </lineage>
</organism>
<dbReference type="InterPro" id="IPR020615">
    <property type="entry name" value="Thiolase_acyl_enz_int_AS"/>
</dbReference>
<evidence type="ECO:0000259" key="12">
    <source>
        <dbReference type="Pfam" id="PF00108"/>
    </source>
</evidence>
<sequence length="402" mass="42299">MREAYICAYVRTPIGRYGGSLSSVRADDLAAVPLRALMERHPNIDFEAVEDVFYGCANQAGEDNRNVARMAVLLAGLPGSIPGTTINRLCGSGMDAVIAATRAVKAGEAEMMIAGGVESMSRAPFVMPKADTAFSRNAEIFDTTIGWRFINPLMKQQYGVDSMPETGENVAADFGVSREDQDAFALRSQKKAAAAQVNGRLAQEIVPVTIPKRKGDPVVVDRDEHPRGDTTLEQLAKLPTPFRKEGGTVTAGNASGVNDGSAALIIASEEAVRKYGLEPIARVLGGATVGVPPRIMGIGPAPSTKKLCTRLGLKPTDFDVVELNEAFASQGLAVLRELGIPEDAEHVNPNGGAIALGHPLGMSGARITGTAALELRLRGRKRALATMCVGVGQGISIALEAV</sequence>
<evidence type="ECO:0000256" key="4">
    <source>
        <dbReference type="ARBA" id="ARBA00012233"/>
    </source>
</evidence>
<dbReference type="InterPro" id="IPR020610">
    <property type="entry name" value="Thiolase_AS"/>
</dbReference>
<dbReference type="NCBIfam" id="NF006551">
    <property type="entry name" value="PRK09050.1"/>
    <property type="match status" value="1"/>
</dbReference>
<evidence type="ECO:0000256" key="10">
    <source>
        <dbReference type="ARBA" id="ARBA00048527"/>
    </source>
</evidence>
<evidence type="ECO:0000256" key="11">
    <source>
        <dbReference type="RuleBase" id="RU003557"/>
    </source>
</evidence>